<keyword evidence="4" id="KW-1133">Transmembrane helix</keyword>
<dbReference type="Proteomes" id="UP000014760">
    <property type="component" value="Unassembled WGS sequence"/>
</dbReference>
<reference evidence="9" key="1">
    <citation type="submission" date="2012-12" db="EMBL/GenBank/DDBJ databases">
        <authorList>
            <person name="Hellsten U."/>
            <person name="Grimwood J."/>
            <person name="Chapman J.A."/>
            <person name="Shapiro H."/>
            <person name="Aerts A."/>
            <person name="Otillar R.P."/>
            <person name="Terry A.Y."/>
            <person name="Boore J.L."/>
            <person name="Simakov O."/>
            <person name="Marletaz F."/>
            <person name="Cho S.-J."/>
            <person name="Edsinger-Gonzales E."/>
            <person name="Havlak P."/>
            <person name="Kuo D.-H."/>
            <person name="Larsson T."/>
            <person name="Lv J."/>
            <person name="Arendt D."/>
            <person name="Savage R."/>
            <person name="Osoegawa K."/>
            <person name="de Jong P."/>
            <person name="Lindberg D.R."/>
            <person name="Seaver E.C."/>
            <person name="Weisblat D.A."/>
            <person name="Putnam N.H."/>
            <person name="Grigoriev I.V."/>
            <person name="Rokhsar D.S."/>
        </authorList>
    </citation>
    <scope>NUCLEOTIDE SEQUENCE</scope>
    <source>
        <strain evidence="9">I ESC-2004</strain>
    </source>
</reference>
<dbReference type="PANTHER" id="PTHR10809:SF6">
    <property type="entry name" value="AT11025P-RELATED"/>
    <property type="match status" value="1"/>
</dbReference>
<sequence length="156" mass="17531">MSENFAEKVQNHRPLKIKQFLSLPSGKAEVTQNPFQNVCSSLLDFSPDGYLLFPDTERSHALIAIRNTHHSPVAFKIKTTSPTGYQVNPRQAILKPGSTQYVIVSAKYENKQRIKEDKFVVHIIAVDDDVSLCGQVNWKATHDESMLHRSVKASIA</sequence>
<dbReference type="EMBL" id="KB295185">
    <property type="protein sequence ID" value="ELU13475.1"/>
    <property type="molecule type" value="Genomic_DNA"/>
</dbReference>
<dbReference type="GO" id="GO:0005886">
    <property type="term" value="C:plasma membrane"/>
    <property type="evidence" value="ECO:0007669"/>
    <property type="project" value="TreeGrafter"/>
</dbReference>
<dbReference type="InterPro" id="IPR013783">
    <property type="entry name" value="Ig-like_fold"/>
</dbReference>
<evidence type="ECO:0000256" key="5">
    <source>
        <dbReference type="ARBA" id="ARBA00023136"/>
    </source>
</evidence>
<organism evidence="7">
    <name type="scientific">Capitella teleta</name>
    <name type="common">Polychaete worm</name>
    <dbReference type="NCBI Taxonomy" id="283909"/>
    <lineage>
        <taxon>Eukaryota</taxon>
        <taxon>Metazoa</taxon>
        <taxon>Spiralia</taxon>
        <taxon>Lophotrochozoa</taxon>
        <taxon>Annelida</taxon>
        <taxon>Polychaeta</taxon>
        <taxon>Sedentaria</taxon>
        <taxon>Scolecida</taxon>
        <taxon>Capitellidae</taxon>
        <taxon>Capitella</taxon>
    </lineage>
</organism>
<dbReference type="SUPFAM" id="SSF49354">
    <property type="entry name" value="PapD-like"/>
    <property type="match status" value="1"/>
</dbReference>
<comment type="subcellular location">
    <subcellularLocation>
        <location evidence="1">Membrane</location>
        <topology evidence="1">Single-pass type IV membrane protein</topology>
    </subcellularLocation>
</comment>
<comment type="similarity">
    <text evidence="2">Belongs to the VAMP-associated protein (VAP) (TC 9.B.17) family.</text>
</comment>
<dbReference type="InterPro" id="IPR016763">
    <property type="entry name" value="VAP"/>
</dbReference>
<dbReference type="EnsemblMetazoa" id="CapteT216201">
    <property type="protein sequence ID" value="CapteP216201"/>
    <property type="gene ID" value="CapteG216201"/>
</dbReference>
<dbReference type="Pfam" id="PF00635">
    <property type="entry name" value="Motile_Sperm"/>
    <property type="match status" value="1"/>
</dbReference>
<name>R7VCR8_CAPTE</name>
<dbReference type="PANTHER" id="PTHR10809">
    <property type="entry name" value="VESICLE-ASSOCIATED MEMBRANE PROTEIN-ASSOCIATED PROTEIN"/>
    <property type="match status" value="1"/>
</dbReference>
<dbReference type="Gene3D" id="2.60.40.10">
    <property type="entry name" value="Immunoglobulins"/>
    <property type="match status" value="1"/>
</dbReference>
<gene>
    <name evidence="7" type="ORF">CAPTEDRAFT_216201</name>
</gene>
<evidence type="ECO:0000313" key="8">
    <source>
        <dbReference type="EnsemblMetazoa" id="CapteP216201"/>
    </source>
</evidence>
<dbReference type="InterPro" id="IPR008962">
    <property type="entry name" value="PapD-like_sf"/>
</dbReference>
<proteinExistence type="inferred from homology"/>
<evidence type="ECO:0000313" key="9">
    <source>
        <dbReference type="Proteomes" id="UP000014760"/>
    </source>
</evidence>
<evidence type="ECO:0000313" key="7">
    <source>
        <dbReference type="EMBL" id="ELU13475.1"/>
    </source>
</evidence>
<dbReference type="GO" id="GO:0005789">
    <property type="term" value="C:endoplasmic reticulum membrane"/>
    <property type="evidence" value="ECO:0007669"/>
    <property type="project" value="InterPro"/>
</dbReference>
<keyword evidence="5" id="KW-0472">Membrane</keyword>
<reference evidence="7 9" key="2">
    <citation type="journal article" date="2013" name="Nature">
        <title>Insights into bilaterian evolution from three spiralian genomes.</title>
        <authorList>
            <person name="Simakov O."/>
            <person name="Marletaz F."/>
            <person name="Cho S.J."/>
            <person name="Edsinger-Gonzales E."/>
            <person name="Havlak P."/>
            <person name="Hellsten U."/>
            <person name="Kuo D.H."/>
            <person name="Larsson T."/>
            <person name="Lv J."/>
            <person name="Arendt D."/>
            <person name="Savage R."/>
            <person name="Osoegawa K."/>
            <person name="de Jong P."/>
            <person name="Grimwood J."/>
            <person name="Chapman J.A."/>
            <person name="Shapiro H."/>
            <person name="Aerts A."/>
            <person name="Otillar R.P."/>
            <person name="Terry A.Y."/>
            <person name="Boore J.L."/>
            <person name="Grigoriev I.V."/>
            <person name="Lindberg D.R."/>
            <person name="Seaver E.C."/>
            <person name="Weisblat D.A."/>
            <person name="Putnam N.H."/>
            <person name="Rokhsar D.S."/>
        </authorList>
    </citation>
    <scope>NUCLEOTIDE SEQUENCE</scope>
    <source>
        <strain evidence="7 9">I ESC-2004</strain>
    </source>
</reference>
<keyword evidence="9" id="KW-1185">Reference proteome</keyword>
<dbReference type="GO" id="GO:0061817">
    <property type="term" value="P:endoplasmic reticulum-plasma membrane tethering"/>
    <property type="evidence" value="ECO:0007669"/>
    <property type="project" value="TreeGrafter"/>
</dbReference>
<evidence type="ECO:0000256" key="4">
    <source>
        <dbReference type="ARBA" id="ARBA00022989"/>
    </source>
</evidence>
<protein>
    <recommendedName>
        <fullName evidence="6">MSP domain-containing protein</fullName>
    </recommendedName>
</protein>
<dbReference type="GO" id="GO:0090158">
    <property type="term" value="P:endoplasmic reticulum membrane organization"/>
    <property type="evidence" value="ECO:0007669"/>
    <property type="project" value="TreeGrafter"/>
</dbReference>
<reference evidence="8" key="3">
    <citation type="submission" date="2015-06" db="UniProtKB">
        <authorList>
            <consortium name="EnsemblMetazoa"/>
        </authorList>
    </citation>
    <scope>IDENTIFICATION</scope>
</reference>
<dbReference type="InterPro" id="IPR000535">
    <property type="entry name" value="MSP_dom"/>
</dbReference>
<feature type="domain" description="MSP" evidence="6">
    <location>
        <begin position="42"/>
        <end position="156"/>
    </location>
</feature>
<evidence type="ECO:0000256" key="2">
    <source>
        <dbReference type="ARBA" id="ARBA00008932"/>
    </source>
</evidence>
<dbReference type="AlphaFoldDB" id="R7VCR8"/>
<evidence type="ECO:0000259" key="6">
    <source>
        <dbReference type="PROSITE" id="PS50202"/>
    </source>
</evidence>
<dbReference type="HOGENOM" id="CLU_1688389_0_0_1"/>
<accession>R7VCR8</accession>
<keyword evidence="3" id="KW-0812">Transmembrane</keyword>
<evidence type="ECO:0000256" key="1">
    <source>
        <dbReference type="ARBA" id="ARBA00004211"/>
    </source>
</evidence>
<dbReference type="OrthoDB" id="264603at2759"/>
<evidence type="ECO:0000256" key="3">
    <source>
        <dbReference type="ARBA" id="ARBA00022692"/>
    </source>
</evidence>
<dbReference type="PROSITE" id="PS50202">
    <property type="entry name" value="MSP"/>
    <property type="match status" value="1"/>
</dbReference>
<dbReference type="EMBL" id="AMQN01005119">
    <property type="status" value="NOT_ANNOTATED_CDS"/>
    <property type="molecule type" value="Genomic_DNA"/>
</dbReference>